<feature type="transmembrane region" description="Helical" evidence="15">
    <location>
        <begin position="143"/>
        <end position="166"/>
    </location>
</feature>
<dbReference type="Pfam" id="PF09924">
    <property type="entry name" value="LPG_synthase_C"/>
    <property type="match status" value="1"/>
</dbReference>
<reference evidence="18 19" key="2">
    <citation type="submission" date="2016-10" db="EMBL/GenBank/DDBJ databases">
        <authorList>
            <person name="Varghese N."/>
            <person name="Submissions S."/>
        </authorList>
    </citation>
    <scope>NUCLEOTIDE SEQUENCE [LARGE SCALE GENOMIC DNA]</scope>
    <source>
        <strain evidence="18 19">DSM 24802</strain>
    </source>
</reference>
<dbReference type="InterPro" id="IPR022791">
    <property type="entry name" value="L-PG_synthase/AglD"/>
</dbReference>
<feature type="transmembrane region" description="Helical" evidence="15">
    <location>
        <begin position="296"/>
        <end position="319"/>
    </location>
</feature>
<keyword evidence="6" id="KW-0808">Transferase</keyword>
<dbReference type="GO" id="GO:0006629">
    <property type="term" value="P:lipid metabolic process"/>
    <property type="evidence" value="ECO:0007669"/>
    <property type="project" value="UniProtKB-KW"/>
</dbReference>
<evidence type="ECO:0000259" key="16">
    <source>
        <dbReference type="Pfam" id="PF09924"/>
    </source>
</evidence>
<dbReference type="GO" id="GO:0055091">
    <property type="term" value="P:phospholipid homeostasis"/>
    <property type="evidence" value="ECO:0007669"/>
    <property type="project" value="TreeGrafter"/>
</dbReference>
<evidence type="ECO:0000256" key="4">
    <source>
        <dbReference type="ARBA" id="ARBA00021546"/>
    </source>
</evidence>
<feature type="transmembrane region" description="Helical" evidence="15">
    <location>
        <begin position="356"/>
        <end position="379"/>
    </location>
</feature>
<dbReference type="GO" id="GO:0005886">
    <property type="term" value="C:plasma membrane"/>
    <property type="evidence" value="ECO:0007669"/>
    <property type="project" value="UniProtKB-SubCell"/>
</dbReference>
<evidence type="ECO:0000256" key="15">
    <source>
        <dbReference type="SAM" id="Phobius"/>
    </source>
</evidence>
<evidence type="ECO:0000256" key="9">
    <source>
        <dbReference type="ARBA" id="ARBA00023098"/>
    </source>
</evidence>
<feature type="transmembrane region" description="Helical" evidence="15">
    <location>
        <begin position="482"/>
        <end position="500"/>
    </location>
</feature>
<dbReference type="PANTHER" id="PTHR34697:SF2">
    <property type="entry name" value="PHOSPHATIDYLGLYCEROL LYSYLTRANSFERASE"/>
    <property type="match status" value="1"/>
</dbReference>
<dbReference type="NCBIfam" id="NF033480">
    <property type="entry name" value="bifunc_MprF"/>
    <property type="match status" value="1"/>
</dbReference>
<accession>A0AAN4UUF9</accession>
<comment type="similarity">
    <text evidence="2">Belongs to the LPG synthase family.</text>
</comment>
<dbReference type="InterPro" id="IPR024320">
    <property type="entry name" value="LPG_synthase_C"/>
</dbReference>
<feature type="transmembrane region" description="Helical" evidence="15">
    <location>
        <begin position="69"/>
        <end position="87"/>
    </location>
</feature>
<name>A0AAN4UUF9_9RHOB</name>
<evidence type="ECO:0000256" key="14">
    <source>
        <dbReference type="SAM" id="MobiDB-lite"/>
    </source>
</evidence>
<feature type="domain" description="Phosphatidylglycerol lysyltransferase C-terminal" evidence="16">
    <location>
        <begin position="569"/>
        <end position="854"/>
    </location>
</feature>
<dbReference type="PANTHER" id="PTHR34697">
    <property type="entry name" value="PHOSPHATIDYLGLYCEROL LYSYLTRANSFERASE"/>
    <property type="match status" value="1"/>
</dbReference>
<dbReference type="SUPFAM" id="SSF55729">
    <property type="entry name" value="Acyl-CoA N-acyltransferases (Nat)"/>
    <property type="match status" value="1"/>
</dbReference>
<feature type="transmembrane region" description="Helical" evidence="15">
    <location>
        <begin position="391"/>
        <end position="414"/>
    </location>
</feature>
<feature type="transmembrane region" description="Helical" evidence="15">
    <location>
        <begin position="186"/>
        <end position="204"/>
    </location>
</feature>
<evidence type="ECO:0000256" key="11">
    <source>
        <dbReference type="ARBA" id="ARBA00023251"/>
    </source>
</evidence>
<comment type="subcellular location">
    <subcellularLocation>
        <location evidence="1">Cell membrane</location>
        <topology evidence="1">Multi-pass membrane protein</topology>
    </subcellularLocation>
</comment>
<dbReference type="EMBL" id="BNAB01000025">
    <property type="protein sequence ID" value="GHE05536.1"/>
    <property type="molecule type" value="Genomic_DNA"/>
</dbReference>
<evidence type="ECO:0000256" key="5">
    <source>
        <dbReference type="ARBA" id="ARBA00022475"/>
    </source>
</evidence>
<feature type="transmembrane region" description="Helical" evidence="15">
    <location>
        <begin position="520"/>
        <end position="542"/>
    </location>
</feature>
<keyword evidence="10 15" id="KW-0472">Membrane</keyword>
<dbReference type="RefSeq" id="WP_051645865.1">
    <property type="nucleotide sequence ID" value="NZ_BNAB01000025.1"/>
</dbReference>
<dbReference type="AlphaFoldDB" id="A0AAN4UUF9"/>
<dbReference type="GO" id="GO:0046677">
    <property type="term" value="P:response to antibiotic"/>
    <property type="evidence" value="ECO:0007669"/>
    <property type="project" value="UniProtKB-KW"/>
</dbReference>
<gene>
    <name evidence="17" type="ORF">GCM10008024_36770</name>
    <name evidence="18" type="ORF">SAMN05444006_12514</name>
</gene>
<evidence type="ECO:0000256" key="1">
    <source>
        <dbReference type="ARBA" id="ARBA00004651"/>
    </source>
</evidence>
<keyword evidence="8 15" id="KW-1133">Transmembrane helix</keyword>
<reference evidence="17" key="3">
    <citation type="submission" date="2023-06" db="EMBL/GenBank/DDBJ databases">
        <authorList>
            <person name="Sun Q."/>
            <person name="Zhou Y."/>
        </authorList>
    </citation>
    <scope>NUCLEOTIDE SEQUENCE</scope>
    <source>
        <strain evidence="17">CGMCC 1.10859</strain>
    </source>
</reference>
<feature type="transmembrane region" description="Helical" evidence="15">
    <location>
        <begin position="99"/>
        <end position="123"/>
    </location>
</feature>
<keyword evidence="11" id="KW-0046">Antibiotic resistance</keyword>
<evidence type="ECO:0000313" key="19">
    <source>
        <dbReference type="Proteomes" id="UP000199541"/>
    </source>
</evidence>
<evidence type="ECO:0000256" key="3">
    <source>
        <dbReference type="ARBA" id="ARBA00012014"/>
    </source>
</evidence>
<evidence type="ECO:0000313" key="17">
    <source>
        <dbReference type="EMBL" id="GHE05536.1"/>
    </source>
</evidence>
<dbReference type="InterPro" id="IPR051211">
    <property type="entry name" value="PG_lysyltransferase"/>
</dbReference>
<comment type="caution">
    <text evidence="17">The sequence shown here is derived from an EMBL/GenBank/DDBJ whole genome shotgun (WGS) entry which is preliminary data.</text>
</comment>
<keyword evidence="5" id="KW-1003">Cell membrane</keyword>
<dbReference type="EC" id="2.3.2.3" evidence="3"/>
<evidence type="ECO:0000256" key="6">
    <source>
        <dbReference type="ARBA" id="ARBA00022679"/>
    </source>
</evidence>
<keyword evidence="19" id="KW-1185">Reference proteome</keyword>
<dbReference type="Proteomes" id="UP000199541">
    <property type="component" value="Unassembled WGS sequence"/>
</dbReference>
<feature type="region of interest" description="Disordered" evidence="14">
    <location>
        <begin position="882"/>
        <end position="901"/>
    </location>
</feature>
<dbReference type="InterPro" id="IPR016181">
    <property type="entry name" value="Acyl_CoA_acyltransferase"/>
</dbReference>
<keyword evidence="7 15" id="KW-0812">Transmembrane</keyword>
<evidence type="ECO:0000256" key="10">
    <source>
        <dbReference type="ARBA" id="ARBA00023136"/>
    </source>
</evidence>
<reference evidence="17" key="1">
    <citation type="journal article" date="2014" name="Int. J. Syst. Evol. Microbiol.">
        <title>Complete genome sequence of Corynebacterium casei LMG S-19264T (=DSM 44701T), isolated from a smear-ripened cheese.</title>
        <authorList>
            <consortium name="US DOE Joint Genome Institute (JGI-PGF)"/>
            <person name="Walter F."/>
            <person name="Albersmeier A."/>
            <person name="Kalinowski J."/>
            <person name="Ruckert C."/>
        </authorList>
    </citation>
    <scope>NUCLEOTIDE SEQUENCE</scope>
    <source>
        <strain evidence="17">CGMCC 1.10859</strain>
    </source>
</reference>
<protein>
    <recommendedName>
        <fullName evidence="4">Phosphatidylglycerol lysyltransferase</fullName>
        <ecNumber evidence="3">2.3.2.3</ecNumber>
    </recommendedName>
    <alternativeName>
        <fullName evidence="12">Lysylphosphatidylglycerol synthase</fullName>
    </alternativeName>
</protein>
<evidence type="ECO:0000256" key="8">
    <source>
        <dbReference type="ARBA" id="ARBA00022989"/>
    </source>
</evidence>
<feature type="transmembrane region" description="Helical" evidence="15">
    <location>
        <begin position="224"/>
        <end position="246"/>
    </location>
</feature>
<proteinExistence type="inferred from homology"/>
<keyword evidence="9" id="KW-0443">Lipid metabolism</keyword>
<evidence type="ECO:0000256" key="12">
    <source>
        <dbReference type="ARBA" id="ARBA00031899"/>
    </source>
</evidence>
<feature type="transmembrane region" description="Helical" evidence="15">
    <location>
        <begin position="253"/>
        <end position="276"/>
    </location>
</feature>
<evidence type="ECO:0000313" key="20">
    <source>
        <dbReference type="Proteomes" id="UP000634647"/>
    </source>
</evidence>
<feature type="transmembrane region" description="Helical" evidence="15">
    <location>
        <begin position="28"/>
        <end position="49"/>
    </location>
</feature>
<feature type="transmembrane region" description="Helical" evidence="15">
    <location>
        <begin position="426"/>
        <end position="445"/>
    </location>
</feature>
<evidence type="ECO:0000256" key="7">
    <source>
        <dbReference type="ARBA" id="ARBA00022692"/>
    </source>
</evidence>
<evidence type="ECO:0000256" key="2">
    <source>
        <dbReference type="ARBA" id="ARBA00008627"/>
    </source>
</evidence>
<evidence type="ECO:0000256" key="13">
    <source>
        <dbReference type="ARBA" id="ARBA00047540"/>
    </source>
</evidence>
<dbReference type="EMBL" id="FNOB01000025">
    <property type="protein sequence ID" value="SDX69802.1"/>
    <property type="molecule type" value="Genomic_DNA"/>
</dbReference>
<organism evidence="17 20">
    <name type="scientific">Allgaiera indica</name>
    <dbReference type="NCBI Taxonomy" id="765699"/>
    <lineage>
        <taxon>Bacteria</taxon>
        <taxon>Pseudomonadati</taxon>
        <taxon>Pseudomonadota</taxon>
        <taxon>Alphaproteobacteria</taxon>
        <taxon>Rhodobacterales</taxon>
        <taxon>Paracoccaceae</taxon>
        <taxon>Allgaiera</taxon>
    </lineage>
</organism>
<dbReference type="Proteomes" id="UP000634647">
    <property type="component" value="Unassembled WGS sequence"/>
</dbReference>
<evidence type="ECO:0000313" key="18">
    <source>
        <dbReference type="EMBL" id="SDX69802.1"/>
    </source>
</evidence>
<dbReference type="GO" id="GO:0050071">
    <property type="term" value="F:phosphatidylglycerol lysyltransferase activity"/>
    <property type="evidence" value="ECO:0007669"/>
    <property type="project" value="UniProtKB-EC"/>
</dbReference>
<comment type="catalytic activity">
    <reaction evidence="13">
        <text>L-lysyl-tRNA(Lys) + a 1,2-diacyl-sn-glycero-3-phospho-(1'-sn-glycerol) = a 1,2-diacyl-sn-glycero-3-phospho-1'-(3'-O-L-lysyl)-sn-glycerol + tRNA(Lys)</text>
        <dbReference type="Rhea" id="RHEA:10668"/>
        <dbReference type="Rhea" id="RHEA-COMP:9696"/>
        <dbReference type="Rhea" id="RHEA-COMP:9697"/>
        <dbReference type="ChEBI" id="CHEBI:64716"/>
        <dbReference type="ChEBI" id="CHEBI:75792"/>
        <dbReference type="ChEBI" id="CHEBI:78442"/>
        <dbReference type="ChEBI" id="CHEBI:78529"/>
        <dbReference type="EC" id="2.3.2.3"/>
    </reaction>
</comment>
<dbReference type="Pfam" id="PF03706">
    <property type="entry name" value="LPG_synthase_TM"/>
    <property type="match status" value="1"/>
</dbReference>
<sequence>MEEEKTEADGVPDRARARVQRALGRLRHVAPVLVGLALFAAGILALLRLLGPIHISDVMADARAMPADALLASLAATALGYAALVGYDWSALRHIGRKLPFPVVAMGGFLGYSLGNTIGISILSGGAVRYRIYSAFGINALEVAAISTFVAMAFGLGISVIGLAALTLRPDALVGVIGLPGDQIRIIALAALLVTVVVIGWVSVTGSTLRLWRFELRAPSPGILLGQLLFTAADTCMAALALYVLMPDGAPGFVTFLVIYSTAVMVGVLSHVPGGIGVFESVMIAALPAEVSVEQAATALLLFRMIYYLVPFGLAMLAISVNEARLASGPIARFLHRHLGEMSDTMVPVSRAMSGVAPAAMGTMVMGLGIWMIMMALMPSVRPHEAYPHDILAAVILEGGAMASAVLGVLMILLAQGLMRRISAAYWLAEVALMAGAVASVANGIDIKSALLLLVAAMILSPMRGEFYRAARLTQNLLSPSWFVLIFAILLSGAAFLYLMDRNEPYSHEILLRFATDANAPRALRAGLAATALMTFALIYLAMQPPRARSVRPDPAALALAQQIIATQDAPEAMLALSGDKTFFFSENNDAFIMYGVQGSSWIAFSDPVGAREAVRDLAWAFFDAAYAAGCRPVFYEVSEAYLPIWVEMGMSVNKIGEEAVVLLADFSLSGRKFKNMRSARNQTLRDGVSFELLSPPHSPARLAELKFVSDRWLSEKRGREKRFSVGRFDPEYLQRFRIGVARRSGRIVAFASLMETPTKAGAAVDLMRYGAEAPEGVMEFLFVSLIEACRDEGFATFSLGMAPLAGITAKHGARMWNRFGAVLFRYGGAFYNFAGLRGFKQKFGPDWRPRYFAVPGALPPLTALRDVTLLISGGARGVMRKEKRARAAQERPITPPPSAG</sequence>